<comment type="caution">
    <text evidence="3">The sequence shown here is derived from an EMBL/GenBank/DDBJ whole genome shotgun (WGS) entry which is preliminary data.</text>
</comment>
<keyword evidence="2" id="KW-0732">Signal</keyword>
<organism evidence="3 4">
    <name type="scientific">Hansschlegelia beijingensis</name>
    <dbReference type="NCBI Taxonomy" id="1133344"/>
    <lineage>
        <taxon>Bacteria</taxon>
        <taxon>Pseudomonadati</taxon>
        <taxon>Pseudomonadota</taxon>
        <taxon>Alphaproteobacteria</taxon>
        <taxon>Hyphomicrobiales</taxon>
        <taxon>Methylopilaceae</taxon>
        <taxon>Hansschlegelia</taxon>
    </lineage>
</organism>
<dbReference type="AlphaFoldDB" id="A0A7W6GG70"/>
<evidence type="ECO:0000313" key="3">
    <source>
        <dbReference type="EMBL" id="MBB3973697.1"/>
    </source>
</evidence>
<gene>
    <name evidence="3" type="ORF">GGR24_002367</name>
</gene>
<dbReference type="RefSeq" id="WP_183395545.1">
    <property type="nucleotide sequence ID" value="NZ_JACIDR010000003.1"/>
</dbReference>
<reference evidence="3 4" key="1">
    <citation type="submission" date="2020-08" db="EMBL/GenBank/DDBJ databases">
        <title>Genomic Encyclopedia of Type Strains, Phase IV (KMG-IV): sequencing the most valuable type-strain genomes for metagenomic binning, comparative biology and taxonomic classification.</title>
        <authorList>
            <person name="Goeker M."/>
        </authorList>
    </citation>
    <scope>NUCLEOTIDE SEQUENCE [LARGE SCALE GENOMIC DNA]</scope>
    <source>
        <strain evidence="3 4">DSM 25481</strain>
    </source>
</reference>
<evidence type="ECO:0000256" key="1">
    <source>
        <dbReference type="SAM" id="MobiDB-lite"/>
    </source>
</evidence>
<feature type="signal peptide" evidence="2">
    <location>
        <begin position="1"/>
        <end position="22"/>
    </location>
</feature>
<dbReference type="EMBL" id="JACIDR010000003">
    <property type="protein sequence ID" value="MBB3973697.1"/>
    <property type="molecule type" value="Genomic_DNA"/>
</dbReference>
<evidence type="ECO:0000256" key="2">
    <source>
        <dbReference type="SAM" id="SignalP"/>
    </source>
</evidence>
<protein>
    <recommendedName>
        <fullName evidence="5">Transmembrane protein</fullName>
    </recommendedName>
</protein>
<feature type="compositionally biased region" description="Basic residues" evidence="1">
    <location>
        <begin position="34"/>
        <end position="52"/>
    </location>
</feature>
<feature type="region of interest" description="Disordered" evidence="1">
    <location>
        <begin position="32"/>
        <end position="52"/>
    </location>
</feature>
<keyword evidence="4" id="KW-1185">Reference proteome</keyword>
<name>A0A7W6GG70_9HYPH</name>
<evidence type="ECO:0000313" key="4">
    <source>
        <dbReference type="Proteomes" id="UP000528964"/>
    </source>
</evidence>
<dbReference type="Proteomes" id="UP000528964">
    <property type="component" value="Unassembled WGS sequence"/>
</dbReference>
<evidence type="ECO:0008006" key="5">
    <source>
        <dbReference type="Google" id="ProtNLM"/>
    </source>
</evidence>
<feature type="chain" id="PRO_5030585619" description="Transmembrane protein" evidence="2">
    <location>
        <begin position="23"/>
        <end position="109"/>
    </location>
</feature>
<proteinExistence type="predicted"/>
<accession>A0A7W6GG70</accession>
<sequence length="109" mass="11656">MFGNTKKTIAVAVSAALLGAFAVPTVASADSRHWGRHGGHHHHGYYRGHRHHNHGGRTAAIVGAGALGLIAGAAIAGSRRGGDDDCYLTNQRYVDSRGYTRVRRIEVCR</sequence>